<reference evidence="1" key="1">
    <citation type="submission" date="2024-12" db="EMBL/GenBank/DDBJ databases">
        <title>Comparative genomics and development of molecular markers within Purpureocillium lilacinum and among Purpureocillium species.</title>
        <authorList>
            <person name="Yeh Z.-Y."/>
            <person name="Ni N.-T."/>
            <person name="Lo P.-H."/>
            <person name="Mushyakhwo K."/>
            <person name="Lin C.-F."/>
            <person name="Nai Y.-S."/>
        </authorList>
    </citation>
    <scope>NUCLEOTIDE SEQUENCE</scope>
    <source>
        <strain evidence="1">NCHU-NPUST-175</strain>
    </source>
</reference>
<comment type="caution">
    <text evidence="1">The sequence shown here is derived from an EMBL/GenBank/DDBJ whole genome shotgun (WGS) entry which is preliminary data.</text>
</comment>
<proteinExistence type="predicted"/>
<evidence type="ECO:0000313" key="2">
    <source>
        <dbReference type="Proteomes" id="UP001638806"/>
    </source>
</evidence>
<keyword evidence="2" id="KW-1185">Reference proteome</keyword>
<accession>A0ACC4DC78</accession>
<dbReference type="EMBL" id="JBGNUJ010000011">
    <property type="protein sequence ID" value="KAL3953432.1"/>
    <property type="molecule type" value="Genomic_DNA"/>
</dbReference>
<organism evidence="1 2">
    <name type="scientific">Purpureocillium lilacinum</name>
    <name type="common">Paecilomyces lilacinus</name>
    <dbReference type="NCBI Taxonomy" id="33203"/>
    <lineage>
        <taxon>Eukaryota</taxon>
        <taxon>Fungi</taxon>
        <taxon>Dikarya</taxon>
        <taxon>Ascomycota</taxon>
        <taxon>Pezizomycotina</taxon>
        <taxon>Sordariomycetes</taxon>
        <taxon>Hypocreomycetidae</taxon>
        <taxon>Hypocreales</taxon>
        <taxon>Ophiocordycipitaceae</taxon>
        <taxon>Purpureocillium</taxon>
    </lineage>
</organism>
<evidence type="ECO:0000313" key="1">
    <source>
        <dbReference type="EMBL" id="KAL3953432.1"/>
    </source>
</evidence>
<gene>
    <name evidence="1" type="ORF">ACCO45_011388</name>
</gene>
<name>A0ACC4DC78_PURLI</name>
<feature type="non-terminal residue" evidence="1">
    <location>
        <position position="1"/>
    </location>
</feature>
<sequence>LWISLKEYIDGGEEKVFVNAPSEAYNWTGISNAPVPIYPLSLDITNNADGCDPLPDTTPDLSGYVVLIRRGTCYFSDKASHAAAKGAKYVLFYDSYLDTTLSRYSIQNANVSAAAMIPARTGQRWVNAIKAGHNVTVLMQYPRDADRSLAFEKRPGVGGSLSTFTSWGPTWEMDMKPVVGAPGGNIWSTWVGGYSAASGTSMATPITAAILALILQVRGPTTPRMLDNLVSTTAKAQNWFDGKSVYPGDLAPVPQQGGGIVQAFDAAYTTTLLDPANLSFNDTDNFVKQHEFVITNKGSSAATYKITHVPALTTFFLDKDSIFAAEVTLQPGNRKIITVSARPPSGIDAKRLPIWSGYITINGTDGLGADYGYMSWSNETGSQYGNPTRAPANYTFTLPTPGTTGTGLLPMLTFNLALGTQVIRADLVPMTTCPPKNMTGDDPLGGKYKTVVWDGSLDSGEFAPAGRYKFVFRALRVYGDESKVEDYYVAESLPFRIEYKSS</sequence>
<protein>
    <submittedName>
        <fullName evidence="1">Uncharacterized protein</fullName>
    </submittedName>
</protein>
<dbReference type="Proteomes" id="UP001638806">
    <property type="component" value="Unassembled WGS sequence"/>
</dbReference>